<protein>
    <submittedName>
        <fullName evidence="8">Anti-silencing function protein 1</fullName>
    </submittedName>
</protein>
<dbReference type="InterPro" id="IPR036747">
    <property type="entry name" value="ASF1-like_sf"/>
</dbReference>
<accession>A0A1I8AF51</accession>
<dbReference type="GO" id="GO:0000785">
    <property type="term" value="C:chromatin"/>
    <property type="evidence" value="ECO:0007669"/>
    <property type="project" value="TreeGrafter"/>
</dbReference>
<dbReference type="Proteomes" id="UP000095287">
    <property type="component" value="Unplaced"/>
</dbReference>
<dbReference type="Pfam" id="PF04729">
    <property type="entry name" value="ASF1_hist_chap"/>
    <property type="match status" value="1"/>
</dbReference>
<dbReference type="GO" id="GO:0042393">
    <property type="term" value="F:histone binding"/>
    <property type="evidence" value="ECO:0007669"/>
    <property type="project" value="TreeGrafter"/>
</dbReference>
<sequence>MATRVNVTEVNFLNNPSKLTDGFKLEITFEVSEDLPGDLEWELVYVGSPETEAEDQILDTAVIESIRAGRHKFVFEADGPDVTKLPKEFIVGVTVLLLHCKYNNKNFMKIGYFVANEYTDEELINEPPVEPIIEKVVRSVKTDDLRVHFNMINWDDETTTPDVEMEDKEEQKNIGLAHGGVDDGSSCIADRVASLVVSPISEM</sequence>
<name>A0A1I8AF51_9BILA</name>
<proteinExistence type="inferred from homology"/>
<keyword evidence="3" id="KW-0805">Transcription regulation</keyword>
<comment type="similarity">
    <text evidence="2">Belongs to the ASF1 family.</text>
</comment>
<dbReference type="Gene3D" id="2.60.40.1490">
    <property type="entry name" value="Histone chaperone ASF1-like"/>
    <property type="match status" value="1"/>
</dbReference>
<dbReference type="PANTHER" id="PTHR12040:SF0">
    <property type="entry name" value="HISTONE CHAPERONE ASF1"/>
    <property type="match status" value="1"/>
</dbReference>
<evidence type="ECO:0000256" key="5">
    <source>
        <dbReference type="ARBA" id="ARBA00023186"/>
    </source>
</evidence>
<organism evidence="7 8">
    <name type="scientific">Steinernema glaseri</name>
    <dbReference type="NCBI Taxonomy" id="37863"/>
    <lineage>
        <taxon>Eukaryota</taxon>
        <taxon>Metazoa</taxon>
        <taxon>Ecdysozoa</taxon>
        <taxon>Nematoda</taxon>
        <taxon>Chromadorea</taxon>
        <taxon>Rhabditida</taxon>
        <taxon>Tylenchina</taxon>
        <taxon>Panagrolaimomorpha</taxon>
        <taxon>Strongyloidoidea</taxon>
        <taxon>Steinernematidae</taxon>
        <taxon>Steinernema</taxon>
    </lineage>
</organism>
<keyword evidence="4" id="KW-0804">Transcription</keyword>
<dbReference type="SUPFAM" id="SSF101546">
    <property type="entry name" value="ASF1-like"/>
    <property type="match status" value="1"/>
</dbReference>
<evidence type="ECO:0000313" key="7">
    <source>
        <dbReference type="Proteomes" id="UP000095287"/>
    </source>
</evidence>
<dbReference type="PANTHER" id="PTHR12040">
    <property type="entry name" value="ANTI-SILENCING PROTEIN 1"/>
    <property type="match status" value="1"/>
</dbReference>
<comment type="subcellular location">
    <subcellularLocation>
        <location evidence="1">Nucleus</location>
    </subcellularLocation>
</comment>
<dbReference type="InterPro" id="IPR006818">
    <property type="entry name" value="ASF1-like"/>
</dbReference>
<keyword evidence="7" id="KW-1185">Reference proteome</keyword>
<evidence type="ECO:0000256" key="2">
    <source>
        <dbReference type="ARBA" id="ARBA00006051"/>
    </source>
</evidence>
<dbReference type="GO" id="GO:0006335">
    <property type="term" value="P:DNA replication-dependent chromatin assembly"/>
    <property type="evidence" value="ECO:0007669"/>
    <property type="project" value="TreeGrafter"/>
</dbReference>
<evidence type="ECO:0000256" key="6">
    <source>
        <dbReference type="ARBA" id="ARBA00023242"/>
    </source>
</evidence>
<dbReference type="WBParaSite" id="L893_g5306.t1">
    <property type="protein sequence ID" value="L893_g5306.t1"/>
    <property type="gene ID" value="L893_g5306"/>
</dbReference>
<evidence type="ECO:0000256" key="4">
    <source>
        <dbReference type="ARBA" id="ARBA00023163"/>
    </source>
</evidence>
<dbReference type="GO" id="GO:0005634">
    <property type="term" value="C:nucleus"/>
    <property type="evidence" value="ECO:0007669"/>
    <property type="project" value="UniProtKB-SubCell"/>
</dbReference>
<keyword evidence="5" id="KW-0143">Chaperone</keyword>
<evidence type="ECO:0000313" key="8">
    <source>
        <dbReference type="WBParaSite" id="L893_g5306.t1"/>
    </source>
</evidence>
<reference evidence="8" key="1">
    <citation type="submission" date="2016-11" db="UniProtKB">
        <authorList>
            <consortium name="WormBaseParasite"/>
        </authorList>
    </citation>
    <scope>IDENTIFICATION</scope>
</reference>
<evidence type="ECO:0000256" key="1">
    <source>
        <dbReference type="ARBA" id="ARBA00004123"/>
    </source>
</evidence>
<keyword evidence="6" id="KW-0539">Nucleus</keyword>
<dbReference type="AlphaFoldDB" id="A0A1I8AF51"/>
<evidence type="ECO:0000256" key="3">
    <source>
        <dbReference type="ARBA" id="ARBA00023015"/>
    </source>
</evidence>